<dbReference type="Pfam" id="PF03808">
    <property type="entry name" value="Glyco_tran_WecG"/>
    <property type="match status" value="1"/>
</dbReference>
<evidence type="ECO:0000313" key="3">
    <source>
        <dbReference type="EMBL" id="HIY26936.1"/>
    </source>
</evidence>
<dbReference type="AlphaFoldDB" id="A0A9D2C1D3"/>
<comment type="caution">
    <text evidence="3">The sequence shown here is derived from an EMBL/GenBank/DDBJ whole genome shotgun (WGS) entry which is preliminary data.</text>
</comment>
<protein>
    <submittedName>
        <fullName evidence="3">WecB/TagA/CpsF family glycosyltransferase</fullName>
    </submittedName>
</protein>
<dbReference type="EMBL" id="DXDU01000115">
    <property type="protein sequence ID" value="HIY26936.1"/>
    <property type="molecule type" value="Genomic_DNA"/>
</dbReference>
<dbReference type="PANTHER" id="PTHR34136">
    <property type="match status" value="1"/>
</dbReference>
<sequence length="240" mass="26834">MAIDQYLRRVFSGTAQEFCKIAGDAMLSGKRLFVITANPEILMHGERDQSIRDMLLREDHAVVPDGISVVKAMNMLGLPARERITGVDLAEQLLRLAGEQGKRVYLLGAKEEVVSALAKKLRAQYPQMELAYQNGYSKDKDADFEKVKAFGPDLTLVALGVPAQEKLIARHLEDFTHGVFMGVGGSFDVLSGSLRRAPALFVKTNTEWLYRILRQPSRLSRFWNNNVKFIGLVRKAAKGR</sequence>
<dbReference type="InterPro" id="IPR004629">
    <property type="entry name" value="WecG_TagA_CpsF"/>
</dbReference>
<keyword evidence="1" id="KW-0328">Glycosyltransferase</keyword>
<gene>
    <name evidence="3" type="ORF">H9838_07185</name>
</gene>
<dbReference type="CDD" id="cd06533">
    <property type="entry name" value="Glyco_transf_WecG_TagA"/>
    <property type="match status" value="1"/>
</dbReference>
<evidence type="ECO:0000256" key="2">
    <source>
        <dbReference type="ARBA" id="ARBA00022679"/>
    </source>
</evidence>
<dbReference type="GO" id="GO:0016758">
    <property type="term" value="F:hexosyltransferase activity"/>
    <property type="evidence" value="ECO:0007669"/>
    <property type="project" value="TreeGrafter"/>
</dbReference>
<evidence type="ECO:0000313" key="4">
    <source>
        <dbReference type="Proteomes" id="UP000823915"/>
    </source>
</evidence>
<dbReference type="Proteomes" id="UP000823915">
    <property type="component" value="Unassembled WGS sequence"/>
</dbReference>
<keyword evidence="2" id="KW-0808">Transferase</keyword>
<proteinExistence type="predicted"/>
<dbReference type="PANTHER" id="PTHR34136:SF1">
    <property type="entry name" value="UDP-N-ACETYL-D-MANNOSAMINURONIC ACID TRANSFERASE"/>
    <property type="match status" value="1"/>
</dbReference>
<organism evidence="3 4">
    <name type="scientific">Candidatus Acutalibacter pullistercoris</name>
    <dbReference type="NCBI Taxonomy" id="2838418"/>
    <lineage>
        <taxon>Bacteria</taxon>
        <taxon>Bacillati</taxon>
        <taxon>Bacillota</taxon>
        <taxon>Clostridia</taxon>
        <taxon>Eubacteriales</taxon>
        <taxon>Acutalibacteraceae</taxon>
        <taxon>Acutalibacter</taxon>
    </lineage>
</organism>
<accession>A0A9D2C1D3</accession>
<name>A0A9D2C1D3_9FIRM</name>
<reference evidence="3" key="2">
    <citation type="submission" date="2021-04" db="EMBL/GenBank/DDBJ databases">
        <authorList>
            <person name="Gilroy R."/>
        </authorList>
    </citation>
    <scope>NUCLEOTIDE SEQUENCE</scope>
    <source>
        <strain evidence="3">1282</strain>
    </source>
</reference>
<evidence type="ECO:0000256" key="1">
    <source>
        <dbReference type="ARBA" id="ARBA00022676"/>
    </source>
</evidence>
<dbReference type="NCBIfam" id="TIGR00696">
    <property type="entry name" value="wecG_tagA_cpsF"/>
    <property type="match status" value="1"/>
</dbReference>
<reference evidence="3" key="1">
    <citation type="journal article" date="2021" name="PeerJ">
        <title>Extensive microbial diversity within the chicken gut microbiome revealed by metagenomics and culture.</title>
        <authorList>
            <person name="Gilroy R."/>
            <person name="Ravi A."/>
            <person name="Getino M."/>
            <person name="Pursley I."/>
            <person name="Horton D.L."/>
            <person name="Alikhan N.F."/>
            <person name="Baker D."/>
            <person name="Gharbi K."/>
            <person name="Hall N."/>
            <person name="Watson M."/>
            <person name="Adriaenssens E.M."/>
            <person name="Foster-Nyarko E."/>
            <person name="Jarju S."/>
            <person name="Secka A."/>
            <person name="Antonio M."/>
            <person name="Oren A."/>
            <person name="Chaudhuri R.R."/>
            <person name="La Ragione R."/>
            <person name="Hildebrand F."/>
            <person name="Pallen M.J."/>
        </authorList>
    </citation>
    <scope>NUCLEOTIDE SEQUENCE</scope>
    <source>
        <strain evidence="3">1282</strain>
    </source>
</reference>